<evidence type="ECO:0000313" key="3">
    <source>
        <dbReference type="Proteomes" id="UP000002985"/>
    </source>
</evidence>
<evidence type="ECO:0000313" key="2">
    <source>
        <dbReference type="EMBL" id="GAB63000.1"/>
    </source>
</evidence>
<evidence type="ECO:0000259" key="1">
    <source>
        <dbReference type="PROSITE" id="PS50075"/>
    </source>
</evidence>
<dbReference type="STRING" id="247490.KSU1_C1404"/>
<gene>
    <name evidence="2" type="ORF">KSU1_C1404</name>
</gene>
<reference evidence="2 3" key="1">
    <citation type="journal article" date="2012" name="FEBS Lett.">
        <title>Anammox organism KSU-1 expresses a NirK-type copper-containing nitrite reductase instead of a NirS-type with cytochrome cd1.</title>
        <authorList>
            <person name="Hira D."/>
            <person name="Toh H."/>
            <person name="Migita C.T."/>
            <person name="Okubo H."/>
            <person name="Nishiyama T."/>
            <person name="Hattori M."/>
            <person name="Furukawa K."/>
            <person name="Fujii T."/>
        </authorList>
    </citation>
    <scope>NUCLEOTIDE SEQUENCE [LARGE SCALE GENOMIC DNA]</scope>
</reference>
<dbReference type="AlphaFoldDB" id="I3IMQ5"/>
<name>I3IMQ5_9BACT</name>
<dbReference type="Gene3D" id="1.10.1200.10">
    <property type="entry name" value="ACP-like"/>
    <property type="match status" value="1"/>
</dbReference>
<organism evidence="2 3">
    <name type="scientific">Candidatus Jettenia caeni</name>
    <dbReference type="NCBI Taxonomy" id="247490"/>
    <lineage>
        <taxon>Bacteria</taxon>
        <taxon>Pseudomonadati</taxon>
        <taxon>Planctomycetota</taxon>
        <taxon>Candidatus Brocadiia</taxon>
        <taxon>Candidatus Brocadiales</taxon>
        <taxon>Candidatus Brocadiaceae</taxon>
        <taxon>Candidatus Jettenia</taxon>
    </lineage>
</organism>
<dbReference type="PROSITE" id="PS50075">
    <property type="entry name" value="CARRIER"/>
    <property type="match status" value="1"/>
</dbReference>
<proteinExistence type="predicted"/>
<dbReference type="OrthoDB" id="9803943at2"/>
<protein>
    <submittedName>
        <fullName evidence="2">Acyl carrier protein</fullName>
    </submittedName>
</protein>
<dbReference type="Pfam" id="PF00550">
    <property type="entry name" value="PP-binding"/>
    <property type="match status" value="1"/>
</dbReference>
<dbReference type="Proteomes" id="UP000002985">
    <property type="component" value="Unassembled WGS sequence"/>
</dbReference>
<dbReference type="InterPro" id="IPR036736">
    <property type="entry name" value="ACP-like_sf"/>
</dbReference>
<dbReference type="eggNOG" id="COG0236">
    <property type="taxonomic scope" value="Bacteria"/>
</dbReference>
<keyword evidence="3" id="KW-1185">Reference proteome</keyword>
<feature type="domain" description="Carrier" evidence="1">
    <location>
        <begin position="2"/>
        <end position="83"/>
    </location>
</feature>
<dbReference type="SUPFAM" id="SSF47336">
    <property type="entry name" value="ACP-like"/>
    <property type="match status" value="1"/>
</dbReference>
<accession>I3IMQ5</accession>
<dbReference type="InterPro" id="IPR009081">
    <property type="entry name" value="PP-bd_ACP"/>
</dbReference>
<dbReference type="EMBL" id="BAFH01000003">
    <property type="protein sequence ID" value="GAB63000.1"/>
    <property type="molecule type" value="Genomic_DNA"/>
</dbReference>
<comment type="caution">
    <text evidence="2">The sequence shown here is derived from an EMBL/GenBank/DDBJ whole genome shotgun (WGS) entry which is preliminary data.</text>
</comment>
<sequence>MYDTIQRLKELLVTRLKLKVGVDKIKDDTPLFGPNSLGLDSIDVLEMVIVIKKEFGVEIMDRETSENIFTSVGSIARYIEENR</sequence>